<evidence type="ECO:0000259" key="1">
    <source>
        <dbReference type="Pfam" id="PF05118"/>
    </source>
</evidence>
<dbReference type="Proteomes" id="UP000662747">
    <property type="component" value="Chromosome"/>
</dbReference>
<dbReference type="InterPro" id="IPR027443">
    <property type="entry name" value="IPNS-like_sf"/>
</dbReference>
<accession>A0ABX7P2T5</accession>
<proteinExistence type="predicted"/>
<dbReference type="SUPFAM" id="SSF51197">
    <property type="entry name" value="Clavaminate synthase-like"/>
    <property type="match status" value="1"/>
</dbReference>
<organism evidence="2 3">
    <name type="scientific">Pyxidicoccus parkwayensis</name>
    <dbReference type="NCBI Taxonomy" id="2813578"/>
    <lineage>
        <taxon>Bacteria</taxon>
        <taxon>Pseudomonadati</taxon>
        <taxon>Myxococcota</taxon>
        <taxon>Myxococcia</taxon>
        <taxon>Myxococcales</taxon>
        <taxon>Cystobacterineae</taxon>
        <taxon>Myxococcaceae</taxon>
        <taxon>Pyxidicoccus</taxon>
    </lineage>
</organism>
<keyword evidence="3" id="KW-1185">Reference proteome</keyword>
<dbReference type="Gene3D" id="2.60.120.330">
    <property type="entry name" value="B-lactam Antibiotic, Isopenicillin N Synthase, Chain"/>
    <property type="match status" value="1"/>
</dbReference>
<dbReference type="RefSeq" id="WP_206726326.1">
    <property type="nucleotide sequence ID" value="NZ_CP071090.1"/>
</dbReference>
<reference evidence="2 3" key="1">
    <citation type="submission" date="2021-02" db="EMBL/GenBank/DDBJ databases">
        <title>De Novo genome assembly of isolated myxobacteria.</title>
        <authorList>
            <person name="Stevens D.C."/>
        </authorList>
    </citation>
    <scope>NUCLEOTIDE SEQUENCE [LARGE SCALE GENOMIC DNA]</scope>
    <source>
        <strain evidence="3">SCPEA02</strain>
    </source>
</reference>
<evidence type="ECO:0000313" key="3">
    <source>
        <dbReference type="Proteomes" id="UP000662747"/>
    </source>
</evidence>
<name>A0ABX7P2T5_9BACT</name>
<dbReference type="Pfam" id="PF05118">
    <property type="entry name" value="Asp_Arg_Hydrox"/>
    <property type="match status" value="1"/>
</dbReference>
<evidence type="ECO:0000313" key="2">
    <source>
        <dbReference type="EMBL" id="QSQ24765.1"/>
    </source>
</evidence>
<feature type="domain" description="Aspartyl/asparaginy/proline hydroxylase" evidence="1">
    <location>
        <begin position="34"/>
        <end position="165"/>
    </location>
</feature>
<dbReference type="EMBL" id="CP071090">
    <property type="protein sequence ID" value="QSQ24765.1"/>
    <property type="molecule type" value="Genomic_DNA"/>
</dbReference>
<protein>
    <submittedName>
        <fullName evidence="2">Aspartyl/asparaginyl beta-hydroxylase domain-containing protein</fullName>
    </submittedName>
</protein>
<sequence length="225" mass="25453">MAMNALRRNRGAYRVRAGAFNPRDYLDEVAALEKEWKEWVSRGNGESWSAIVLERNGEPKLPSYGPDSRLWALARTLGTNIRRVALARLGPGGWVKEHRDINGAVLTGMLRFHFPLITNEEVLFRIDGVECHLAEGDIWFLDTSYRHSVRNASQVHRVHLIVDFDSKSEAAQLLPAKDLRDYVHQVGYLAACTGKALSLLGTPRMLLHRSRQAYHALVKRESATL</sequence>
<dbReference type="InterPro" id="IPR007803">
    <property type="entry name" value="Asp/Arg/Pro-Hydrxlase"/>
</dbReference>
<gene>
    <name evidence="2" type="ORF">JY651_07425</name>
</gene>